<sequence>KWNNMKKQAVLVKQHVAPLQAGEVANLRRKCASFDVEQHTFREQFRKKDFFRYMMMQSGG</sequence>
<reference evidence="1 2" key="1">
    <citation type="submission" date="2024-05" db="EMBL/GenBank/DDBJ databases">
        <title>Genome sequencing and assembly of Indian major carp, Cirrhinus mrigala (Hamilton, 1822).</title>
        <authorList>
            <person name="Mohindra V."/>
            <person name="Chowdhury L.M."/>
            <person name="Lal K."/>
            <person name="Jena J.K."/>
        </authorList>
    </citation>
    <scope>NUCLEOTIDE SEQUENCE [LARGE SCALE GENOMIC DNA]</scope>
    <source>
        <strain evidence="1">CM1030</strain>
        <tissue evidence="1">Blood</tissue>
    </source>
</reference>
<evidence type="ECO:0000313" key="1">
    <source>
        <dbReference type="EMBL" id="KAL0180145.1"/>
    </source>
</evidence>
<accession>A0ABD0Q2K6</accession>
<protein>
    <submittedName>
        <fullName evidence="1">Uncharacterized protein</fullName>
    </submittedName>
</protein>
<name>A0ABD0Q2K6_CIRMR</name>
<dbReference type="AlphaFoldDB" id="A0ABD0Q2K6"/>
<dbReference type="Proteomes" id="UP001529510">
    <property type="component" value="Unassembled WGS sequence"/>
</dbReference>
<keyword evidence="2" id="KW-1185">Reference proteome</keyword>
<gene>
    <name evidence="1" type="ORF">M9458_025587</name>
</gene>
<organism evidence="1 2">
    <name type="scientific">Cirrhinus mrigala</name>
    <name type="common">Mrigala</name>
    <dbReference type="NCBI Taxonomy" id="683832"/>
    <lineage>
        <taxon>Eukaryota</taxon>
        <taxon>Metazoa</taxon>
        <taxon>Chordata</taxon>
        <taxon>Craniata</taxon>
        <taxon>Vertebrata</taxon>
        <taxon>Euteleostomi</taxon>
        <taxon>Actinopterygii</taxon>
        <taxon>Neopterygii</taxon>
        <taxon>Teleostei</taxon>
        <taxon>Ostariophysi</taxon>
        <taxon>Cypriniformes</taxon>
        <taxon>Cyprinidae</taxon>
        <taxon>Labeoninae</taxon>
        <taxon>Labeonini</taxon>
        <taxon>Cirrhinus</taxon>
    </lineage>
</organism>
<evidence type="ECO:0000313" key="2">
    <source>
        <dbReference type="Proteomes" id="UP001529510"/>
    </source>
</evidence>
<proteinExistence type="predicted"/>
<dbReference type="EMBL" id="JAMKFB020000012">
    <property type="protein sequence ID" value="KAL0180145.1"/>
    <property type="molecule type" value="Genomic_DNA"/>
</dbReference>
<comment type="caution">
    <text evidence="1">The sequence shown here is derived from an EMBL/GenBank/DDBJ whole genome shotgun (WGS) entry which is preliminary data.</text>
</comment>
<feature type="non-terminal residue" evidence="1">
    <location>
        <position position="1"/>
    </location>
</feature>